<sequence>MTSQILKLVFFVPASHVEVVKAAVFAAGAGRQGNYEHCCWQVLGQGQFRPMAGSSPFLGELGNLESVAEYRVELLCPANCASAVKAALVAAHPFEEPAYEFLPLVQI</sequence>
<accession>A0A840R4E9</accession>
<dbReference type="InterPro" id="IPR036069">
    <property type="entry name" value="DUF34/NIF3_sf"/>
</dbReference>
<gene>
    <name evidence="1" type="ORF">HNQ57_001571</name>
</gene>
<name>A0A840R4E9_9GAMM</name>
<dbReference type="AlphaFoldDB" id="A0A840R4E9"/>
<reference evidence="1 2" key="1">
    <citation type="submission" date="2020-08" db="EMBL/GenBank/DDBJ databases">
        <title>Genomic Encyclopedia of Type Strains, Phase IV (KMG-IV): sequencing the most valuable type-strain genomes for metagenomic binning, comparative biology and taxonomic classification.</title>
        <authorList>
            <person name="Goeker M."/>
        </authorList>
    </citation>
    <scope>NUCLEOTIDE SEQUENCE [LARGE SCALE GENOMIC DNA]</scope>
    <source>
        <strain evidence="1 2">DSM 25701</strain>
    </source>
</reference>
<dbReference type="Proteomes" id="UP000536640">
    <property type="component" value="Unassembled WGS sequence"/>
</dbReference>
<protein>
    <recommendedName>
        <fullName evidence="3">NGG1p interacting factor NIF3</fullName>
    </recommendedName>
</protein>
<dbReference type="InterPro" id="IPR015867">
    <property type="entry name" value="N-reg_PII/ATP_PRibTrfase_C"/>
</dbReference>
<dbReference type="PANTHER" id="PTHR41774">
    <property type="match status" value="1"/>
</dbReference>
<organism evidence="1 2">
    <name type="scientific">Zhongshania antarctica</name>
    <dbReference type="NCBI Taxonomy" id="641702"/>
    <lineage>
        <taxon>Bacteria</taxon>
        <taxon>Pseudomonadati</taxon>
        <taxon>Pseudomonadota</taxon>
        <taxon>Gammaproteobacteria</taxon>
        <taxon>Cellvibrionales</taxon>
        <taxon>Spongiibacteraceae</taxon>
        <taxon>Zhongshania</taxon>
    </lineage>
</organism>
<dbReference type="EMBL" id="JACHHW010000004">
    <property type="protein sequence ID" value="MBB5187302.1"/>
    <property type="molecule type" value="Genomic_DNA"/>
</dbReference>
<evidence type="ECO:0008006" key="3">
    <source>
        <dbReference type="Google" id="ProtNLM"/>
    </source>
</evidence>
<keyword evidence="2" id="KW-1185">Reference proteome</keyword>
<comment type="caution">
    <text evidence="1">The sequence shown here is derived from an EMBL/GenBank/DDBJ whole genome shotgun (WGS) entry which is preliminary data.</text>
</comment>
<dbReference type="Gene3D" id="3.30.70.120">
    <property type="match status" value="1"/>
</dbReference>
<dbReference type="PANTHER" id="PTHR41774:SF1">
    <property type="entry name" value="NGG1P INTERACTING FACTOR NIF3"/>
    <property type="match status" value="1"/>
</dbReference>
<dbReference type="RefSeq" id="WP_221301624.1">
    <property type="nucleotide sequence ID" value="NZ_JACHHW010000004.1"/>
</dbReference>
<dbReference type="FunFam" id="3.30.70.120:FF:000006">
    <property type="entry name" value="GTP cyclohydrolase 1 type 2 homolog"/>
    <property type="match status" value="1"/>
</dbReference>
<dbReference type="SUPFAM" id="SSF102705">
    <property type="entry name" value="NIF3 (NGG1p interacting factor 3)-like"/>
    <property type="match status" value="1"/>
</dbReference>
<evidence type="ECO:0000313" key="1">
    <source>
        <dbReference type="EMBL" id="MBB5187302.1"/>
    </source>
</evidence>
<proteinExistence type="predicted"/>
<evidence type="ECO:0000313" key="2">
    <source>
        <dbReference type="Proteomes" id="UP000536640"/>
    </source>
</evidence>